<evidence type="ECO:0000256" key="7">
    <source>
        <dbReference type="ARBA" id="ARBA00022763"/>
    </source>
</evidence>
<evidence type="ECO:0000313" key="14">
    <source>
        <dbReference type="EMBL" id="GBG90000.1"/>
    </source>
</evidence>
<evidence type="ECO:0000256" key="9">
    <source>
        <dbReference type="ARBA" id="ARBA00030795"/>
    </source>
</evidence>
<dbReference type="GO" id="GO:0006281">
    <property type="term" value="P:DNA repair"/>
    <property type="evidence" value="ECO:0007669"/>
    <property type="project" value="UniProtKB-KW"/>
</dbReference>
<dbReference type="InterPro" id="IPR036388">
    <property type="entry name" value="WH-like_DNA-bd_sf"/>
</dbReference>
<protein>
    <recommendedName>
        <fullName evidence="4">Methylated-DNA--protein-cysteine methyltransferase</fullName>
        <ecNumber evidence="3">2.1.1.63</ecNumber>
    </recommendedName>
    <alternativeName>
        <fullName evidence="9">6-O-methylguanine-DNA methyltransferase</fullName>
    </alternativeName>
    <alternativeName>
        <fullName evidence="10">O-6-methylguanine-DNA-alkyltransferase</fullName>
    </alternativeName>
</protein>
<feature type="compositionally biased region" description="Gly residues" evidence="12">
    <location>
        <begin position="133"/>
        <end position="152"/>
    </location>
</feature>
<name>A0A388M635_CHABU</name>
<reference evidence="14 15" key="1">
    <citation type="journal article" date="2018" name="Cell">
        <title>The Chara Genome: Secondary Complexity and Implications for Plant Terrestrialization.</title>
        <authorList>
            <person name="Nishiyama T."/>
            <person name="Sakayama H."/>
            <person name="Vries J.D."/>
            <person name="Buschmann H."/>
            <person name="Saint-Marcoux D."/>
            <person name="Ullrich K.K."/>
            <person name="Haas F.B."/>
            <person name="Vanderstraeten L."/>
            <person name="Becker D."/>
            <person name="Lang D."/>
            <person name="Vosolsobe S."/>
            <person name="Rombauts S."/>
            <person name="Wilhelmsson P.K.I."/>
            <person name="Janitza P."/>
            <person name="Kern R."/>
            <person name="Heyl A."/>
            <person name="Rumpler F."/>
            <person name="Villalobos L.I.A.C."/>
            <person name="Clay J.M."/>
            <person name="Skokan R."/>
            <person name="Toyoda A."/>
            <person name="Suzuki Y."/>
            <person name="Kagoshima H."/>
            <person name="Schijlen E."/>
            <person name="Tajeshwar N."/>
            <person name="Catarino B."/>
            <person name="Hetherington A.J."/>
            <person name="Saltykova A."/>
            <person name="Bonnot C."/>
            <person name="Breuninger H."/>
            <person name="Symeonidi A."/>
            <person name="Radhakrishnan G.V."/>
            <person name="Van Nieuwerburgh F."/>
            <person name="Deforce D."/>
            <person name="Chang C."/>
            <person name="Karol K.G."/>
            <person name="Hedrich R."/>
            <person name="Ulvskov P."/>
            <person name="Glockner G."/>
            <person name="Delwiche C.F."/>
            <person name="Petrasek J."/>
            <person name="Van de Peer Y."/>
            <person name="Friml J."/>
            <person name="Beilby M."/>
            <person name="Dolan L."/>
            <person name="Kohara Y."/>
            <person name="Sugano S."/>
            <person name="Fujiyama A."/>
            <person name="Delaux P.-M."/>
            <person name="Quint M."/>
            <person name="TheiBen G."/>
            <person name="Hagemann M."/>
            <person name="Harholt J."/>
            <person name="Dunand C."/>
            <person name="Zachgo S."/>
            <person name="Langdale J."/>
            <person name="Maumus F."/>
            <person name="Straeten D.V.D."/>
            <person name="Gould S.B."/>
            <person name="Rensing S.A."/>
        </authorList>
    </citation>
    <scope>NUCLEOTIDE SEQUENCE [LARGE SCALE GENOMIC DNA]</scope>
    <source>
        <strain evidence="14 15">S276</strain>
    </source>
</reference>
<evidence type="ECO:0000256" key="12">
    <source>
        <dbReference type="SAM" id="MobiDB-lite"/>
    </source>
</evidence>
<keyword evidence="7" id="KW-0227">DNA damage</keyword>
<dbReference type="GO" id="GO:0003908">
    <property type="term" value="F:methylated-DNA-[protein]-cysteine S-methyltransferase activity"/>
    <property type="evidence" value="ECO:0007669"/>
    <property type="project" value="UniProtKB-EC"/>
</dbReference>
<comment type="catalytic activity">
    <reaction evidence="1">
        <text>a 4-O-methyl-thymidine in DNA + L-cysteinyl-[protein] = a thymidine in DNA + S-methyl-L-cysteinyl-[protein]</text>
        <dbReference type="Rhea" id="RHEA:53428"/>
        <dbReference type="Rhea" id="RHEA-COMP:10131"/>
        <dbReference type="Rhea" id="RHEA-COMP:10132"/>
        <dbReference type="Rhea" id="RHEA-COMP:13555"/>
        <dbReference type="Rhea" id="RHEA-COMP:13556"/>
        <dbReference type="ChEBI" id="CHEBI:29950"/>
        <dbReference type="ChEBI" id="CHEBI:82612"/>
        <dbReference type="ChEBI" id="CHEBI:137386"/>
        <dbReference type="ChEBI" id="CHEBI:137387"/>
        <dbReference type="EC" id="2.1.1.63"/>
    </reaction>
</comment>
<evidence type="ECO:0000256" key="4">
    <source>
        <dbReference type="ARBA" id="ARBA00015377"/>
    </source>
</evidence>
<comment type="catalytic activity">
    <reaction evidence="11">
        <text>a 6-O-methyl-2'-deoxyguanosine in DNA + L-cysteinyl-[protein] = S-methyl-L-cysteinyl-[protein] + a 2'-deoxyguanosine in DNA</text>
        <dbReference type="Rhea" id="RHEA:24000"/>
        <dbReference type="Rhea" id="RHEA-COMP:10131"/>
        <dbReference type="Rhea" id="RHEA-COMP:10132"/>
        <dbReference type="Rhea" id="RHEA-COMP:11367"/>
        <dbReference type="Rhea" id="RHEA-COMP:11368"/>
        <dbReference type="ChEBI" id="CHEBI:29950"/>
        <dbReference type="ChEBI" id="CHEBI:82612"/>
        <dbReference type="ChEBI" id="CHEBI:85445"/>
        <dbReference type="ChEBI" id="CHEBI:85448"/>
        <dbReference type="EC" id="2.1.1.63"/>
    </reaction>
</comment>
<evidence type="ECO:0000313" key="15">
    <source>
        <dbReference type="Proteomes" id="UP000265515"/>
    </source>
</evidence>
<dbReference type="InterPro" id="IPR036217">
    <property type="entry name" value="MethylDNA_cys_MeTrfase_DNAb"/>
</dbReference>
<feature type="compositionally biased region" description="Basic and acidic residues" evidence="12">
    <location>
        <begin position="429"/>
        <end position="445"/>
    </location>
</feature>
<dbReference type="EMBL" id="BFEA01000778">
    <property type="protein sequence ID" value="GBG90000.1"/>
    <property type="molecule type" value="Genomic_DNA"/>
</dbReference>
<dbReference type="STRING" id="69332.A0A388M635"/>
<dbReference type="Proteomes" id="UP000265515">
    <property type="component" value="Unassembled WGS sequence"/>
</dbReference>
<evidence type="ECO:0000256" key="1">
    <source>
        <dbReference type="ARBA" id="ARBA00001286"/>
    </source>
</evidence>
<keyword evidence="5" id="KW-0489">Methyltransferase</keyword>
<evidence type="ECO:0000259" key="13">
    <source>
        <dbReference type="Pfam" id="PF01035"/>
    </source>
</evidence>
<dbReference type="NCBIfam" id="TIGR00589">
    <property type="entry name" value="ogt"/>
    <property type="match status" value="1"/>
</dbReference>
<dbReference type="CDD" id="cd06445">
    <property type="entry name" value="ATase"/>
    <property type="match status" value="1"/>
</dbReference>
<dbReference type="PANTHER" id="PTHR10815:SF13">
    <property type="entry name" value="METHYLATED-DNA--PROTEIN-CYSTEINE METHYLTRANSFERASE"/>
    <property type="match status" value="1"/>
</dbReference>
<comment type="similarity">
    <text evidence="2">Belongs to the MGMT family.</text>
</comment>
<dbReference type="InterPro" id="IPR001497">
    <property type="entry name" value="MethylDNA_cys_MeTrfase_AS"/>
</dbReference>
<keyword evidence="15" id="KW-1185">Reference proteome</keyword>
<dbReference type="InterPro" id="IPR014048">
    <property type="entry name" value="MethylDNA_cys_MeTrfase_DNA-bd"/>
</dbReference>
<evidence type="ECO:0000256" key="10">
    <source>
        <dbReference type="ARBA" id="ARBA00031621"/>
    </source>
</evidence>
<gene>
    <name evidence="14" type="ORF">CBR_g50092</name>
</gene>
<dbReference type="AlphaFoldDB" id="A0A388M635"/>
<dbReference type="OrthoDB" id="1907495at2759"/>
<evidence type="ECO:0000256" key="6">
    <source>
        <dbReference type="ARBA" id="ARBA00022679"/>
    </source>
</evidence>
<proteinExistence type="inferred from homology"/>
<dbReference type="EC" id="2.1.1.63" evidence="3"/>
<evidence type="ECO:0000256" key="8">
    <source>
        <dbReference type="ARBA" id="ARBA00023204"/>
    </source>
</evidence>
<evidence type="ECO:0000256" key="11">
    <source>
        <dbReference type="ARBA" id="ARBA00049348"/>
    </source>
</evidence>
<feature type="domain" description="Methylated-DNA-[protein]-cysteine S-methyltransferase DNA binding" evidence="13">
    <location>
        <begin position="256"/>
        <end position="334"/>
    </location>
</feature>
<organism evidence="14 15">
    <name type="scientific">Chara braunii</name>
    <name type="common">Braun's stonewort</name>
    <dbReference type="NCBI Taxonomy" id="69332"/>
    <lineage>
        <taxon>Eukaryota</taxon>
        <taxon>Viridiplantae</taxon>
        <taxon>Streptophyta</taxon>
        <taxon>Charophyceae</taxon>
        <taxon>Charales</taxon>
        <taxon>Characeae</taxon>
        <taxon>Chara</taxon>
    </lineage>
</organism>
<keyword evidence="8" id="KW-0234">DNA repair</keyword>
<dbReference type="Pfam" id="PF01035">
    <property type="entry name" value="DNA_binding_1"/>
    <property type="match status" value="1"/>
</dbReference>
<feature type="region of interest" description="Disordered" evidence="12">
    <location>
        <begin position="1"/>
        <end position="21"/>
    </location>
</feature>
<dbReference type="SUPFAM" id="SSF46767">
    <property type="entry name" value="Methylated DNA-protein cysteine methyltransferase, C-terminal domain"/>
    <property type="match status" value="1"/>
</dbReference>
<evidence type="ECO:0000256" key="3">
    <source>
        <dbReference type="ARBA" id="ARBA00011918"/>
    </source>
</evidence>
<feature type="region of interest" description="Disordered" evidence="12">
    <location>
        <begin position="425"/>
        <end position="445"/>
    </location>
</feature>
<evidence type="ECO:0000256" key="5">
    <source>
        <dbReference type="ARBA" id="ARBA00022603"/>
    </source>
</evidence>
<evidence type="ECO:0000256" key="2">
    <source>
        <dbReference type="ARBA" id="ARBA00008711"/>
    </source>
</evidence>
<keyword evidence="6" id="KW-0808">Transferase</keyword>
<dbReference type="Gramene" id="GBG90000">
    <property type="protein sequence ID" value="GBG90000"/>
    <property type="gene ID" value="CBR_g50092"/>
</dbReference>
<dbReference type="PANTHER" id="PTHR10815">
    <property type="entry name" value="METHYLATED-DNA--PROTEIN-CYSTEINE METHYLTRANSFERASE"/>
    <property type="match status" value="1"/>
</dbReference>
<dbReference type="Gene3D" id="1.10.10.10">
    <property type="entry name" value="Winged helix-like DNA-binding domain superfamily/Winged helix DNA-binding domain"/>
    <property type="match status" value="1"/>
</dbReference>
<dbReference type="GO" id="GO:0032259">
    <property type="term" value="P:methylation"/>
    <property type="evidence" value="ECO:0007669"/>
    <property type="project" value="UniProtKB-KW"/>
</dbReference>
<sequence>MPRKWDGGKGTPFPRKWDRQHLARRELPGSLSTWKSGAAAAAAAAAEGEGGGEGGEGGGVGGGGGGVGEVGRGKGGVAAAAVGMLKTTWATVPTPIGPFSAVVAEDGAVLASGCGRTRGLLSRPRSVPSAEGEAGGEGGEGGEGGGEVGEVGRGKGGVAAAAVGMLKNTWATVPTPIGPFSAVIAEDGAVLASGWTDRIEHLLVHVSPSLLGSGSSPQKVPDLGPVTQAVLDYHAGDLHAVDVIAVRQKCGASGKFVEHAWDVLRKVPPGRQVSYSEYAALAGRPKAVRAAASACARNAAALFVPCHRVVRSDGAPGEFGWGAQVKRWLLAHEARRGGGMIGHIGHASRHLHVCDAPEIKLLRKSDDVCSSDQYLNPSSPTRVDVGYLEKTISVKRLPKSLHSKVRPNQMTVAISESLVAFSREGVSGEEPHLGDAESLAKGKLH</sequence>
<comment type="caution">
    <text evidence="14">The sequence shown here is derived from an EMBL/GenBank/DDBJ whole genome shotgun (WGS) entry which is preliminary data.</text>
</comment>
<accession>A0A388M635</accession>
<feature type="region of interest" description="Disordered" evidence="12">
    <location>
        <begin position="120"/>
        <end position="152"/>
    </location>
</feature>
<dbReference type="PROSITE" id="PS00374">
    <property type="entry name" value="MGMT"/>
    <property type="match status" value="1"/>
</dbReference>